<dbReference type="EMBL" id="APVG01000026">
    <property type="protein sequence ID" value="ENY71862.1"/>
    <property type="molecule type" value="Genomic_DNA"/>
</dbReference>
<proteinExistence type="predicted"/>
<dbReference type="InterPro" id="IPR047777">
    <property type="entry name" value="LapA-like_RM"/>
</dbReference>
<reference evidence="2 3" key="1">
    <citation type="journal article" date="2013" name="Genome Announc.">
        <title>Draft Genome Sequence of the Aeromonas diversa Type Strain.</title>
        <authorList>
            <person name="Farfan M."/>
            <person name="Spataro N."/>
            <person name="Sanglas A."/>
            <person name="Albarral V."/>
            <person name="Loren J.G."/>
            <person name="Bosch E."/>
            <person name="Fuste M.C."/>
        </authorList>
    </citation>
    <scope>NUCLEOTIDE SEQUENCE [LARGE SCALE GENOMIC DNA]</scope>
    <source>
        <strain evidence="2 3">2478-85</strain>
    </source>
</reference>
<feature type="non-terminal residue" evidence="2">
    <location>
        <position position="373"/>
    </location>
</feature>
<evidence type="ECO:0000256" key="1">
    <source>
        <dbReference type="SAM" id="MobiDB-lite"/>
    </source>
</evidence>
<dbReference type="Pfam" id="PF17963">
    <property type="entry name" value="Big_9"/>
    <property type="match status" value="1"/>
</dbReference>
<gene>
    <name evidence="2" type="ORF">G114_11165</name>
</gene>
<dbReference type="OrthoDB" id="5593939at2"/>
<feature type="compositionally biased region" description="Low complexity" evidence="1">
    <location>
        <begin position="61"/>
        <end position="75"/>
    </location>
</feature>
<dbReference type="eggNOG" id="COG2931">
    <property type="taxonomic scope" value="Bacteria"/>
</dbReference>
<keyword evidence="3" id="KW-1185">Reference proteome</keyword>
<name>N9V9A5_9GAMM</name>
<evidence type="ECO:0000313" key="2">
    <source>
        <dbReference type="EMBL" id="ENY71862.1"/>
    </source>
</evidence>
<evidence type="ECO:0000313" key="3">
    <source>
        <dbReference type="Proteomes" id="UP000023775"/>
    </source>
</evidence>
<dbReference type="NCBIfam" id="NF033682">
    <property type="entry name" value="retention_LapA"/>
    <property type="match status" value="1"/>
</dbReference>
<organism evidence="2 3">
    <name type="scientific">Aeromonas diversa CDC 2478-85</name>
    <dbReference type="NCBI Taxonomy" id="1268237"/>
    <lineage>
        <taxon>Bacteria</taxon>
        <taxon>Pseudomonadati</taxon>
        <taxon>Pseudomonadota</taxon>
        <taxon>Gammaproteobacteria</taxon>
        <taxon>Aeromonadales</taxon>
        <taxon>Aeromonadaceae</taxon>
        <taxon>Aeromonas</taxon>
    </lineage>
</organism>
<sequence length="373" mass="37139">MRTQKIDTTVTVTAIEGKAWILQGNVQGREIHKGDVLKAGITIQIDDNAQLSFETAHNIEPAQPQGPDDQPATAATNQGQPNPAAGNDVNALQQAILQGADPTQAFAATAAGGAPAAGGGIGGVAGGSGNGGFVVVDRTGDATIATAGFDTTYSTTGIIEPTQTSALLPENQLADADESISVIESGSVSGNVLANTTNPDGPADASVVSYSWGINQNVPPGVASTLTGVGTLLLNPDGSFTFTPAPNYDGTVPPVTYTVFDGLDEVTSTLSITITPVDSPVTLTGLDVAEGEVIVSDSNLPDGSSPNPGALNQSGVFSFSALDGVQSLSVGGVSLISNGVVVATPVVIPSGLGNSLTVTAISFDPLTGEGSVS</sequence>
<dbReference type="AlphaFoldDB" id="N9V9A5"/>
<accession>N9V9A5</accession>
<dbReference type="RefSeq" id="WP_005353802.1">
    <property type="nucleotide sequence ID" value="NZ_APVG01000026.1"/>
</dbReference>
<dbReference type="Gene3D" id="2.60.40.1200">
    <property type="match status" value="1"/>
</dbReference>
<comment type="caution">
    <text evidence="2">The sequence shown here is derived from an EMBL/GenBank/DDBJ whole genome shotgun (WGS) entry which is preliminary data.</text>
</comment>
<feature type="region of interest" description="Disordered" evidence="1">
    <location>
        <begin position="59"/>
        <end position="87"/>
    </location>
</feature>
<dbReference type="Proteomes" id="UP000023775">
    <property type="component" value="Unassembled WGS sequence"/>
</dbReference>
<protein>
    <submittedName>
        <fullName evidence="2">RTX toxin-like protein</fullName>
    </submittedName>
</protein>